<dbReference type="SUPFAM" id="SSF53335">
    <property type="entry name" value="S-adenosyl-L-methionine-dependent methyltransferases"/>
    <property type="match status" value="1"/>
</dbReference>
<feature type="transmembrane region" description="Helical" evidence="5">
    <location>
        <begin position="331"/>
        <end position="352"/>
    </location>
</feature>
<keyword evidence="4 5" id="KW-0472">Membrane</keyword>
<protein>
    <recommendedName>
        <fullName evidence="10">Methyltransferase domain-containing protein</fullName>
    </recommendedName>
</protein>
<organism evidence="8 9">
    <name type="scientific">Dermatophagoides pteronyssinus</name>
    <name type="common">European house dust mite</name>
    <dbReference type="NCBI Taxonomy" id="6956"/>
    <lineage>
        <taxon>Eukaryota</taxon>
        <taxon>Metazoa</taxon>
        <taxon>Ecdysozoa</taxon>
        <taxon>Arthropoda</taxon>
        <taxon>Chelicerata</taxon>
        <taxon>Arachnida</taxon>
        <taxon>Acari</taxon>
        <taxon>Acariformes</taxon>
        <taxon>Sarcoptiformes</taxon>
        <taxon>Astigmata</taxon>
        <taxon>Psoroptidia</taxon>
        <taxon>Analgoidea</taxon>
        <taxon>Pyroglyphidae</taxon>
        <taxon>Dermatophagoidinae</taxon>
        <taxon>Dermatophagoides</taxon>
    </lineage>
</organism>
<accession>A0ABQ8IVY8</accession>
<dbReference type="InterPro" id="IPR029063">
    <property type="entry name" value="SAM-dependent_MTases_sf"/>
</dbReference>
<dbReference type="EMBL" id="NJHN03000107">
    <property type="protein sequence ID" value="KAH9414498.1"/>
    <property type="molecule type" value="Genomic_DNA"/>
</dbReference>
<evidence type="ECO:0008006" key="10">
    <source>
        <dbReference type="Google" id="ProtNLM"/>
    </source>
</evidence>
<feature type="transmembrane region" description="Helical" evidence="5">
    <location>
        <begin position="446"/>
        <end position="469"/>
    </location>
</feature>
<evidence type="ECO:0000256" key="3">
    <source>
        <dbReference type="ARBA" id="ARBA00022989"/>
    </source>
</evidence>
<dbReference type="InterPro" id="IPR006694">
    <property type="entry name" value="Fatty_acid_hydroxylase"/>
</dbReference>
<evidence type="ECO:0000256" key="5">
    <source>
        <dbReference type="SAM" id="Phobius"/>
    </source>
</evidence>
<evidence type="ECO:0000256" key="2">
    <source>
        <dbReference type="ARBA" id="ARBA00022692"/>
    </source>
</evidence>
<dbReference type="CDD" id="cd02440">
    <property type="entry name" value="AdoMet_MTases"/>
    <property type="match status" value="1"/>
</dbReference>
<feature type="domain" description="Methyltransferase" evidence="7">
    <location>
        <begin position="37"/>
        <end position="158"/>
    </location>
</feature>
<dbReference type="Gene3D" id="3.40.50.150">
    <property type="entry name" value="Vaccinia Virus protein VP39"/>
    <property type="match status" value="1"/>
</dbReference>
<dbReference type="InterPro" id="IPR050307">
    <property type="entry name" value="Sterol_Desaturase_Related"/>
</dbReference>
<evidence type="ECO:0000256" key="4">
    <source>
        <dbReference type="ARBA" id="ARBA00023136"/>
    </source>
</evidence>
<proteinExistence type="predicted"/>
<dbReference type="InterPro" id="IPR025714">
    <property type="entry name" value="Methyltranfer_dom"/>
</dbReference>
<keyword evidence="9" id="KW-1185">Reference proteome</keyword>
<comment type="caution">
    <text evidence="8">The sequence shown here is derived from an EMBL/GenBank/DDBJ whole genome shotgun (WGS) entry which is preliminary data.</text>
</comment>
<gene>
    <name evidence="8" type="ORF">DERP_008693</name>
</gene>
<feature type="transmembrane region" description="Helical" evidence="5">
    <location>
        <begin position="281"/>
        <end position="311"/>
    </location>
</feature>
<feature type="transmembrane region" description="Helical" evidence="5">
    <location>
        <begin position="372"/>
        <end position="390"/>
    </location>
</feature>
<evidence type="ECO:0000313" key="8">
    <source>
        <dbReference type="EMBL" id="KAH9414498.1"/>
    </source>
</evidence>
<feature type="domain" description="Fatty acid hydroxylase" evidence="6">
    <location>
        <begin position="377"/>
        <end position="502"/>
    </location>
</feature>
<evidence type="ECO:0000256" key="1">
    <source>
        <dbReference type="ARBA" id="ARBA00004370"/>
    </source>
</evidence>
<sequence length="534" mass="63612">MEFDPSKYSTTSFDSMGPALKLIHLIKKQIIDINQPLRIVDLGCGPGNSSCLLAESFPQSTIIGLDVVPEMIEHAKKNFSKKNDRFQFFVQDLGLPFDKWNPELRELLQIKQVDLIFSNYALQWIFNPSILGDSLRKILKPKTGILVANILFSDILSVVDQNDQHECKLLEKYLHYPSEKQFISEWIFGLKNDAHLNDIWLHYWQPKCIYPEKYYRQSYVKIPLKWHEHFIDNSVSEELRRCIHYDNDDYRFFEPYRKSIEIAYHDWFQTNFNSNPLKRDLYLTFVCIFLVYWILGFIYLFIDLIALKWSFLYRFKIQPKNLRQSFEFKRFLRLLFIANINIIICFSITIFINYIPLLHVAKSNHIPTFSRFIYEFIVSIFIVEAGFYYVHRTLHHPYFYKNIHKVHHDWQAPISLSFFDVHPLENILVNALPILAGPWLLCSHPLFTWFWILFALIVGMSNHSGWYYIVNILGPPLFHDYHHNLFIGNYGLIGLFDRLHGTDKFFRHSNYYQNFRIILGFSPISIEDRNKKIG</sequence>
<dbReference type="Pfam" id="PF04116">
    <property type="entry name" value="FA_hydroxylase"/>
    <property type="match status" value="1"/>
</dbReference>
<dbReference type="Pfam" id="PF13847">
    <property type="entry name" value="Methyltransf_31"/>
    <property type="match status" value="1"/>
</dbReference>
<dbReference type="PANTHER" id="PTHR11863">
    <property type="entry name" value="STEROL DESATURASE"/>
    <property type="match status" value="1"/>
</dbReference>
<evidence type="ECO:0000313" key="9">
    <source>
        <dbReference type="Proteomes" id="UP000887458"/>
    </source>
</evidence>
<name>A0ABQ8IVY8_DERPT</name>
<reference evidence="8 9" key="1">
    <citation type="journal article" date="2018" name="J. Allergy Clin. Immunol.">
        <title>High-quality assembly of Dermatophagoides pteronyssinus genome and transcriptome reveals a wide range of novel allergens.</title>
        <authorList>
            <person name="Liu X.Y."/>
            <person name="Yang K.Y."/>
            <person name="Wang M.Q."/>
            <person name="Kwok J.S."/>
            <person name="Zeng X."/>
            <person name="Yang Z."/>
            <person name="Xiao X.J."/>
            <person name="Lau C.P."/>
            <person name="Li Y."/>
            <person name="Huang Z.M."/>
            <person name="Ba J.G."/>
            <person name="Yim A.K."/>
            <person name="Ouyang C.Y."/>
            <person name="Ngai S.M."/>
            <person name="Chan T.F."/>
            <person name="Leung E.L."/>
            <person name="Liu L."/>
            <person name="Liu Z.G."/>
            <person name="Tsui S.K."/>
        </authorList>
    </citation>
    <scope>NUCLEOTIDE SEQUENCE [LARGE SCALE GENOMIC DNA]</scope>
    <source>
        <strain evidence="8">Derp</strain>
    </source>
</reference>
<evidence type="ECO:0000259" key="6">
    <source>
        <dbReference type="Pfam" id="PF04116"/>
    </source>
</evidence>
<keyword evidence="2 5" id="KW-0812">Transmembrane</keyword>
<comment type="subcellular location">
    <subcellularLocation>
        <location evidence="1">Membrane</location>
    </subcellularLocation>
</comment>
<evidence type="ECO:0000259" key="7">
    <source>
        <dbReference type="Pfam" id="PF13847"/>
    </source>
</evidence>
<dbReference type="Proteomes" id="UP000887458">
    <property type="component" value="Unassembled WGS sequence"/>
</dbReference>
<reference evidence="8 9" key="2">
    <citation type="journal article" date="2022" name="Mol. Biol. Evol.">
        <title>Comparative Genomics Reveals Insights into the Divergent Evolution of Astigmatic Mites and Household Pest Adaptations.</title>
        <authorList>
            <person name="Xiong Q."/>
            <person name="Wan A.T."/>
            <person name="Liu X."/>
            <person name="Fung C.S."/>
            <person name="Xiao X."/>
            <person name="Malainual N."/>
            <person name="Hou J."/>
            <person name="Wang L."/>
            <person name="Wang M."/>
            <person name="Yang K.Y."/>
            <person name="Cui Y."/>
            <person name="Leung E.L."/>
            <person name="Nong W."/>
            <person name="Shin S.K."/>
            <person name="Au S.W."/>
            <person name="Jeong K.Y."/>
            <person name="Chew F.T."/>
            <person name="Hui J.H."/>
            <person name="Leung T.F."/>
            <person name="Tungtrongchitr A."/>
            <person name="Zhong N."/>
            <person name="Liu Z."/>
            <person name="Tsui S.K."/>
        </authorList>
    </citation>
    <scope>NUCLEOTIDE SEQUENCE [LARGE SCALE GENOMIC DNA]</scope>
    <source>
        <strain evidence="8">Derp</strain>
    </source>
</reference>
<keyword evidence="3 5" id="KW-1133">Transmembrane helix</keyword>